<feature type="signal peptide" evidence="1">
    <location>
        <begin position="1"/>
        <end position="25"/>
    </location>
</feature>
<organism evidence="2 3">
    <name type="scientific">Desulfobulbus propionicus (strain ATCC 33891 / DSM 2032 / VKM B-1956 / 1pr3)</name>
    <dbReference type="NCBI Taxonomy" id="577650"/>
    <lineage>
        <taxon>Bacteria</taxon>
        <taxon>Pseudomonadati</taxon>
        <taxon>Thermodesulfobacteriota</taxon>
        <taxon>Desulfobulbia</taxon>
        <taxon>Desulfobulbales</taxon>
        <taxon>Desulfobulbaceae</taxon>
        <taxon>Desulfobulbus</taxon>
    </lineage>
</organism>
<dbReference type="AlphaFoldDB" id="A0A7U3YPJ0"/>
<evidence type="ECO:0000313" key="2">
    <source>
        <dbReference type="EMBL" id="ADW19175.1"/>
    </source>
</evidence>
<dbReference type="KEGG" id="dpr:Despr_3042"/>
<gene>
    <name evidence="2" type="ordered locus">Despr_3042</name>
</gene>
<dbReference type="Proteomes" id="UP000006365">
    <property type="component" value="Chromosome"/>
</dbReference>
<dbReference type="RefSeq" id="WP_015725700.1">
    <property type="nucleotide sequence ID" value="NC_014972.1"/>
</dbReference>
<proteinExistence type="predicted"/>
<keyword evidence="3" id="KW-1185">Reference proteome</keyword>
<accession>A0A7U3YPJ0</accession>
<evidence type="ECO:0000256" key="1">
    <source>
        <dbReference type="SAM" id="SignalP"/>
    </source>
</evidence>
<dbReference type="EMBL" id="CP002364">
    <property type="protein sequence ID" value="ADW19175.1"/>
    <property type="molecule type" value="Genomic_DNA"/>
</dbReference>
<protein>
    <recommendedName>
        <fullName evidence="4">Lipocalin-like domain-containing protein</fullName>
    </recommendedName>
</protein>
<reference evidence="2 3" key="1">
    <citation type="journal article" date="2011" name="Stand. Genomic Sci.">
        <title>Complete genome sequence of Desulfobulbus propionicus type strain (1pr3).</title>
        <authorList>
            <person name="Pagani I."/>
            <person name="Lapidus A."/>
            <person name="Nolan M."/>
            <person name="Lucas S."/>
            <person name="Hammon N."/>
            <person name="Deshpande S."/>
            <person name="Cheng J.F."/>
            <person name="Chertkov O."/>
            <person name="Davenport K."/>
            <person name="Tapia R."/>
            <person name="Han C."/>
            <person name="Goodwin L."/>
            <person name="Pitluck S."/>
            <person name="Liolios K."/>
            <person name="Mavromatis K."/>
            <person name="Ivanova N."/>
            <person name="Mikhailova N."/>
            <person name="Pati A."/>
            <person name="Chen A."/>
            <person name="Palaniappan K."/>
            <person name="Land M."/>
            <person name="Hauser L."/>
            <person name="Chang Y.J."/>
            <person name="Jeffries C.D."/>
            <person name="Detter J.C."/>
            <person name="Brambilla E."/>
            <person name="Kannan K.P."/>
            <person name="Djao O.D."/>
            <person name="Rohde M."/>
            <person name="Pukall R."/>
            <person name="Spring S."/>
            <person name="Goker M."/>
            <person name="Sikorski J."/>
            <person name="Woyke T."/>
            <person name="Bristow J."/>
            <person name="Eisen J.A."/>
            <person name="Markowitz V."/>
            <person name="Hugenholtz P."/>
            <person name="Kyrpides N.C."/>
            <person name="Klenk H.P."/>
        </authorList>
    </citation>
    <scope>NUCLEOTIDE SEQUENCE [LARGE SCALE GENOMIC DNA]</scope>
    <source>
        <strain evidence="3">ATCC 33891 / DSM 2032 / 1pr3</strain>
    </source>
</reference>
<keyword evidence="1" id="KW-0732">Signal</keyword>
<evidence type="ECO:0008006" key="4">
    <source>
        <dbReference type="Google" id="ProtNLM"/>
    </source>
</evidence>
<name>A0A7U3YPJ0_DESPD</name>
<feature type="chain" id="PRO_5031109314" description="Lipocalin-like domain-containing protein" evidence="1">
    <location>
        <begin position="26"/>
        <end position="162"/>
    </location>
</feature>
<evidence type="ECO:0000313" key="3">
    <source>
        <dbReference type="Proteomes" id="UP000006365"/>
    </source>
</evidence>
<sequence>MTKKRVLLVAVFCSFLFLPHYTAQAAASFAKPNLAGTWFLYITINQMNKETGSDPTSYFVQKSACVWGTVSVNKSGVVNSGTTLTYYDYEGGSSLFTVTGGALIIAKNGVVTGGINVIDSSHQTDTITIANSKMEPGKKMIAGIVKDAGHTKSYGMFSAVKR</sequence>